<keyword evidence="2" id="KW-1185">Reference proteome</keyword>
<dbReference type="InterPro" id="IPR016053">
    <property type="entry name" value="Haem_Oase-like"/>
</dbReference>
<accession>A0A089YDN9</accession>
<dbReference type="Gene3D" id="1.20.910.10">
    <property type="entry name" value="Heme oxygenase-like"/>
    <property type="match status" value="1"/>
</dbReference>
<sequence length="197" mass="21651">MSAPAPCLAEPSRCKRLKAASSRDHDSVDVQVMAARPFADLQRYACFLQVQHRFHGSLLGLYHDAELNRLLPGLADLSRFAAVRKDFNDLGLALPETPAAVQASAAHALGWLYCSEGSNLGAAFLFKHSQHLGLDASHGARHLAAHPEGRALHWRAFVEQIDALRLTEQEELQAQQGAIAAFDSYRAHLHAVFDARR</sequence>
<evidence type="ECO:0000313" key="2">
    <source>
        <dbReference type="Proteomes" id="UP000029493"/>
    </source>
</evidence>
<dbReference type="STRING" id="157783.LK03_11565"/>
<dbReference type="InterPro" id="IPR016084">
    <property type="entry name" value="Haem_Oase-like_multi-hlx"/>
</dbReference>
<dbReference type="GO" id="GO:0006788">
    <property type="term" value="P:heme oxidation"/>
    <property type="evidence" value="ECO:0007669"/>
    <property type="project" value="InterPro"/>
</dbReference>
<dbReference type="KEGG" id="psw:LK03_11565"/>
<dbReference type="AlphaFoldDB" id="A0A089YDN9"/>
<dbReference type="GO" id="GO:0004392">
    <property type="term" value="F:heme oxygenase (decyclizing) activity"/>
    <property type="evidence" value="ECO:0007669"/>
    <property type="project" value="InterPro"/>
</dbReference>
<dbReference type="OrthoDB" id="9149607at2"/>
<dbReference type="SUPFAM" id="SSF48613">
    <property type="entry name" value="Heme oxygenase-like"/>
    <property type="match status" value="1"/>
</dbReference>
<gene>
    <name evidence="1" type="ORF">LK03_11565</name>
</gene>
<reference evidence="1 2" key="1">
    <citation type="submission" date="2014-09" db="EMBL/GenBank/DDBJ databases">
        <authorList>
            <person name="Chan K.-G."/>
        </authorList>
    </citation>
    <scope>NUCLEOTIDE SEQUENCE [LARGE SCALE GENOMIC DNA]</scope>
    <source>
        <strain evidence="1 2">ND07</strain>
    </source>
</reference>
<protein>
    <submittedName>
        <fullName evidence="1">Heme oxygenase</fullName>
    </submittedName>
</protein>
<evidence type="ECO:0000313" key="1">
    <source>
        <dbReference type="EMBL" id="AIR89888.1"/>
    </source>
</evidence>
<dbReference type="CDD" id="cd19166">
    <property type="entry name" value="HemeO-bac"/>
    <property type="match status" value="1"/>
</dbReference>
<dbReference type="EMBL" id="CP009455">
    <property type="protein sequence ID" value="AIR89888.1"/>
    <property type="molecule type" value="Genomic_DNA"/>
</dbReference>
<dbReference type="RefSeq" id="WP_038412458.1">
    <property type="nucleotide sequence ID" value="NZ_CP009455.1"/>
</dbReference>
<organism evidence="1 2">
    <name type="scientific">Pseudomonas cremoricolorata</name>
    <dbReference type="NCBI Taxonomy" id="157783"/>
    <lineage>
        <taxon>Bacteria</taxon>
        <taxon>Pseudomonadati</taxon>
        <taxon>Pseudomonadota</taxon>
        <taxon>Gammaproteobacteria</taxon>
        <taxon>Pseudomonadales</taxon>
        <taxon>Pseudomonadaceae</taxon>
        <taxon>Pseudomonas</taxon>
    </lineage>
</organism>
<name>A0A089YDN9_9PSED</name>
<proteinExistence type="predicted"/>
<dbReference type="Proteomes" id="UP000029493">
    <property type="component" value="Chromosome"/>
</dbReference>
<dbReference type="Pfam" id="PF01126">
    <property type="entry name" value="Heme_oxygenase"/>
    <property type="match status" value="1"/>
</dbReference>
<dbReference type="eggNOG" id="COG3230">
    <property type="taxonomic scope" value="Bacteria"/>
</dbReference>